<evidence type="ECO:0000259" key="23">
    <source>
        <dbReference type="PROSITE" id="PS50011"/>
    </source>
</evidence>
<feature type="region of interest" description="Disordered" evidence="22">
    <location>
        <begin position="379"/>
        <end position="435"/>
    </location>
</feature>
<dbReference type="Ensembl" id="ENSAOCT00000053874.1">
    <property type="protein sequence ID" value="ENSAOCP00000077332.1"/>
    <property type="gene ID" value="ENSAOCG00000004828.2"/>
</dbReference>
<sequence>MSTRTPLPTVNERDTENHSSVDGFVEPPVPPTKSASRHSLPRCRNSFTSTEEHPHIGNYRLLKTIGKGNFAKVKLARHVLTGREVAVKIIDKTQLNPTSLQKLFREVRIMKILNHPNIVKLFEVIETEKTLYLVMEYASGGEVFDYLVAHGRMKEKEARAKFRQIVSAVQYCHQRRIVHRDLKAENLLLDADMNIKIADFGFSNEFTVGSKLDTFCGSPPYAAPELFQGKKYDGPEVDVWSLGVILYTLVSGSLPFDGQNLKELRERVLRGKYRIPFYMSTDCENLLKKLLVLNPVKRGSLEQIMKDHWMNVGHEEEELKPYIEPEADFSDSSRIELMVTMGFPKDEITESLQSQKYDDVMATYLLHLGIIRQRPTSDINNSSSISPAHPKVTRSISANQKQRRYSDHVGPSVPPAVSYTKRGQALSVESDHREEWDGARRLELSTSKGDVPASPLGWTHMNTYVCERSSTDRYSAIPNGKDSSSSPRGPSTSPSAHSISTPEKNRFPRGTTSRSTFHGAQLRDRRSATYNGPPASPTLSHDTGALAQQRRGTSTGIISKITSKFVRRVPSEGEASARTETPRSASGDTKEDGARDSKPRSLRFTWSMKTTSSMEPAEMMREIRKVLDANSCDYEQRERFLLFCVHGDARQDNLVQWEMEVCKLPRLSLNGVRFKRISGTSIAFKNIACKIANELKL</sequence>
<dbReference type="PROSITE" id="PS00107">
    <property type="entry name" value="PROTEIN_KINASE_ATP"/>
    <property type="match status" value="1"/>
</dbReference>
<evidence type="ECO:0000256" key="8">
    <source>
        <dbReference type="ARBA" id="ARBA00022527"/>
    </source>
</evidence>
<keyword evidence="15" id="KW-0966">Cell projection</keyword>
<feature type="region of interest" description="Disordered" evidence="22">
    <location>
        <begin position="473"/>
        <end position="602"/>
    </location>
</feature>
<dbReference type="Gene3D" id="3.30.200.20">
    <property type="entry name" value="Phosphorylase Kinase, domain 1"/>
    <property type="match status" value="1"/>
</dbReference>
<reference evidence="26" key="2">
    <citation type="submission" date="2025-08" db="UniProtKB">
        <authorList>
            <consortium name="Ensembl"/>
        </authorList>
    </citation>
    <scope>IDENTIFICATION</scope>
</reference>
<comment type="similarity">
    <text evidence="4">Belongs to the protein kinase superfamily. CAMK Ser/Thr protein kinase family. SNF1 subfamily.</text>
</comment>
<evidence type="ECO:0000256" key="3">
    <source>
        <dbReference type="ARBA" id="ARBA00004496"/>
    </source>
</evidence>
<feature type="binding site" evidence="21">
    <location>
        <position position="88"/>
    </location>
    <ligand>
        <name>ATP</name>
        <dbReference type="ChEBI" id="CHEBI:30616"/>
    </ligand>
</feature>
<dbReference type="Pfam" id="PF02149">
    <property type="entry name" value="KA1"/>
    <property type="match status" value="1"/>
</dbReference>
<dbReference type="SMART" id="SM00220">
    <property type="entry name" value="S_TKc"/>
    <property type="match status" value="1"/>
</dbReference>
<dbReference type="GO" id="GO:0005737">
    <property type="term" value="C:cytoplasm"/>
    <property type="evidence" value="ECO:0007669"/>
    <property type="project" value="UniProtKB-SubCell"/>
</dbReference>
<evidence type="ECO:0000256" key="17">
    <source>
        <dbReference type="ARBA" id="ARBA00048679"/>
    </source>
</evidence>
<dbReference type="GeneTree" id="ENSGT00940000157560"/>
<dbReference type="GO" id="GO:0035556">
    <property type="term" value="P:intracellular signal transduction"/>
    <property type="evidence" value="ECO:0007669"/>
    <property type="project" value="TreeGrafter"/>
</dbReference>
<keyword evidence="27" id="KW-1185">Reference proteome</keyword>
<feature type="region of interest" description="Disordered" evidence="22">
    <location>
        <begin position="1"/>
        <end position="41"/>
    </location>
</feature>
<keyword evidence="12" id="KW-0418">Kinase</keyword>
<keyword evidence="14" id="KW-0472">Membrane</keyword>
<comment type="function">
    <text evidence="18">Serine/threonine-protein kinase. Involved in the specific phosphorylation of microtubule-associated proteins for MAP2 and MAP4. Phosphorylates the microtubule-associated protein MAPT/TAU. Phosphorylates CDC25C on 'Ser-216'. Regulates localization and activity of some histone deacetylases by mediating phosphorylation of HDAC7, promoting subsequent interaction between HDAC7 and 14-3-3 and export from the nucleus. Regulates localization and activity of MITF by mediating its phosphorylation, promoting subsequent interaction between MITF and 14-3-3 and retention in the cytosol. Negatively regulates the Hippo signaling pathway and antagonizes the phosphorylation of LATS1. Cooperates with DLG5 to inhibit the kinase activity of STK3/MST2 toward LATS1. Phosphorylates PKP2 and KSR1.</text>
</comment>
<comment type="catalytic activity">
    <reaction evidence="16">
        <text>L-threonyl-[protein] + ATP = O-phospho-L-threonyl-[protein] + ADP + H(+)</text>
        <dbReference type="Rhea" id="RHEA:46608"/>
        <dbReference type="Rhea" id="RHEA-COMP:11060"/>
        <dbReference type="Rhea" id="RHEA-COMP:11605"/>
        <dbReference type="ChEBI" id="CHEBI:15378"/>
        <dbReference type="ChEBI" id="CHEBI:30013"/>
        <dbReference type="ChEBI" id="CHEBI:30616"/>
        <dbReference type="ChEBI" id="CHEBI:61977"/>
        <dbReference type="ChEBI" id="CHEBI:456216"/>
        <dbReference type="EC" id="2.7.11.1"/>
    </reaction>
</comment>
<evidence type="ECO:0000256" key="12">
    <source>
        <dbReference type="ARBA" id="ARBA00022777"/>
    </source>
</evidence>
<comment type="subcellular location">
    <subcellularLocation>
        <location evidence="1">Cell membrane</location>
    </subcellularLocation>
    <subcellularLocation>
        <location evidence="2">Cell projection</location>
        <location evidence="2">Dendrite</location>
    </subcellularLocation>
    <subcellularLocation>
        <location evidence="3">Cytoplasm</location>
    </subcellularLocation>
</comment>
<proteinExistence type="inferred from homology"/>
<dbReference type="GO" id="GO:0005886">
    <property type="term" value="C:plasma membrane"/>
    <property type="evidence" value="ECO:0007669"/>
    <property type="project" value="UniProtKB-SubCell"/>
</dbReference>
<evidence type="ECO:0000256" key="4">
    <source>
        <dbReference type="ARBA" id="ARBA00006234"/>
    </source>
</evidence>
<organism evidence="26 27">
    <name type="scientific">Amphiprion ocellaris</name>
    <name type="common">Clown anemonefish</name>
    <dbReference type="NCBI Taxonomy" id="80972"/>
    <lineage>
        <taxon>Eukaryota</taxon>
        <taxon>Metazoa</taxon>
        <taxon>Chordata</taxon>
        <taxon>Craniata</taxon>
        <taxon>Vertebrata</taxon>
        <taxon>Euteleostomi</taxon>
        <taxon>Actinopterygii</taxon>
        <taxon>Neopterygii</taxon>
        <taxon>Teleostei</taxon>
        <taxon>Neoteleostei</taxon>
        <taxon>Acanthomorphata</taxon>
        <taxon>Ovalentaria</taxon>
        <taxon>Pomacentridae</taxon>
        <taxon>Amphiprion</taxon>
    </lineage>
</organism>
<keyword evidence="11 21" id="KW-0547">Nucleotide-binding</keyword>
<dbReference type="InterPro" id="IPR017441">
    <property type="entry name" value="Protein_kinase_ATP_BS"/>
</dbReference>
<dbReference type="InterPro" id="IPR008271">
    <property type="entry name" value="Ser/Thr_kinase_AS"/>
</dbReference>
<dbReference type="SUPFAM" id="SSF56112">
    <property type="entry name" value="Protein kinase-like (PK-like)"/>
    <property type="match status" value="1"/>
</dbReference>
<keyword evidence="8" id="KW-0723">Serine/threonine-protein kinase</keyword>
<evidence type="ECO:0000256" key="15">
    <source>
        <dbReference type="ARBA" id="ARBA00023273"/>
    </source>
</evidence>
<evidence type="ECO:0000256" key="18">
    <source>
        <dbReference type="ARBA" id="ARBA00054424"/>
    </source>
</evidence>
<evidence type="ECO:0000259" key="24">
    <source>
        <dbReference type="PROSITE" id="PS50030"/>
    </source>
</evidence>
<dbReference type="FunFam" id="1.10.510.10:FF:001032">
    <property type="entry name" value="KP78b, isoform A"/>
    <property type="match status" value="1"/>
</dbReference>
<protein>
    <recommendedName>
        <fullName evidence="20">MAP/microtubule affinity-regulating kinase 3</fullName>
        <ecNumber evidence="5">2.7.11.1</ecNumber>
    </recommendedName>
</protein>
<dbReference type="FunFam" id="3.30.200.20:FF:000003">
    <property type="entry name" value="Non-specific serine/threonine protein kinase"/>
    <property type="match status" value="1"/>
</dbReference>
<evidence type="ECO:0000256" key="5">
    <source>
        <dbReference type="ARBA" id="ARBA00012513"/>
    </source>
</evidence>
<dbReference type="PROSITE" id="PS50030">
    <property type="entry name" value="UBA"/>
    <property type="match status" value="1"/>
</dbReference>
<dbReference type="FunFam" id="1.10.8.10:FF:000005">
    <property type="entry name" value="Non-specific serine/threonine protein kinase"/>
    <property type="match status" value="1"/>
</dbReference>
<evidence type="ECO:0000256" key="10">
    <source>
        <dbReference type="ARBA" id="ARBA00022679"/>
    </source>
</evidence>
<keyword evidence="13 21" id="KW-0067">ATP-binding</keyword>
<dbReference type="CDD" id="cd14337">
    <property type="entry name" value="UBA_MARK_Par1"/>
    <property type="match status" value="1"/>
</dbReference>
<keyword evidence="9" id="KW-0597">Phosphoprotein</keyword>
<dbReference type="AlphaFoldDB" id="A0AAQ6AJK2"/>
<keyword evidence="6" id="KW-1003">Cell membrane</keyword>
<dbReference type="GO" id="GO:0030425">
    <property type="term" value="C:dendrite"/>
    <property type="evidence" value="ECO:0007669"/>
    <property type="project" value="UniProtKB-SubCell"/>
</dbReference>
<dbReference type="InterPro" id="IPR015940">
    <property type="entry name" value="UBA"/>
</dbReference>
<dbReference type="InterPro" id="IPR049508">
    <property type="entry name" value="MARK1-4_cat"/>
</dbReference>
<dbReference type="Pfam" id="PF00627">
    <property type="entry name" value="UBA"/>
    <property type="match status" value="1"/>
</dbReference>
<dbReference type="GO" id="GO:0004674">
    <property type="term" value="F:protein serine/threonine kinase activity"/>
    <property type="evidence" value="ECO:0007669"/>
    <property type="project" value="UniProtKB-KW"/>
</dbReference>
<dbReference type="PROSITE" id="PS50011">
    <property type="entry name" value="PROTEIN_KINASE_DOM"/>
    <property type="match status" value="1"/>
</dbReference>
<dbReference type="CDD" id="cd14072">
    <property type="entry name" value="STKc_MARK"/>
    <property type="match status" value="1"/>
</dbReference>
<dbReference type="Gene3D" id="3.30.310.80">
    <property type="entry name" value="Kinase associated domain 1, KA1"/>
    <property type="match status" value="1"/>
</dbReference>
<evidence type="ECO:0000313" key="26">
    <source>
        <dbReference type="Ensembl" id="ENSAOCP00000077332.1"/>
    </source>
</evidence>
<dbReference type="CDD" id="cd12196">
    <property type="entry name" value="MARK1-3_C"/>
    <property type="match status" value="1"/>
</dbReference>
<accession>A0AAQ6AJK2</accession>
<dbReference type="FunFam" id="3.30.310.80:FF:000001">
    <property type="entry name" value="Non-specific serine/threonine protein kinase"/>
    <property type="match status" value="1"/>
</dbReference>
<evidence type="ECO:0000256" key="16">
    <source>
        <dbReference type="ARBA" id="ARBA00047899"/>
    </source>
</evidence>
<dbReference type="Gene3D" id="1.10.8.10">
    <property type="entry name" value="DNA helicase RuvA subunit, C-terminal domain"/>
    <property type="match status" value="1"/>
</dbReference>
<keyword evidence="10" id="KW-0808">Transferase</keyword>
<feature type="compositionally biased region" description="Basic and acidic residues" evidence="22">
    <location>
        <begin position="588"/>
        <end position="599"/>
    </location>
</feature>
<feature type="compositionally biased region" description="Polar residues" evidence="22">
    <location>
        <begin position="550"/>
        <end position="562"/>
    </location>
</feature>
<dbReference type="InterPro" id="IPR011009">
    <property type="entry name" value="Kinase-like_dom_sf"/>
</dbReference>
<dbReference type="PANTHER" id="PTHR24346">
    <property type="entry name" value="MAP/MICROTUBULE AFFINITY-REGULATING KINASE"/>
    <property type="match status" value="1"/>
</dbReference>
<evidence type="ECO:0000256" key="19">
    <source>
        <dbReference type="ARBA" id="ARBA00063680"/>
    </source>
</evidence>
<dbReference type="SMART" id="SM00165">
    <property type="entry name" value="UBA"/>
    <property type="match status" value="1"/>
</dbReference>
<evidence type="ECO:0000256" key="2">
    <source>
        <dbReference type="ARBA" id="ARBA00004279"/>
    </source>
</evidence>
<feature type="domain" description="Protein kinase" evidence="23">
    <location>
        <begin position="59"/>
        <end position="310"/>
    </location>
</feature>
<evidence type="ECO:0000259" key="25">
    <source>
        <dbReference type="PROSITE" id="PS50032"/>
    </source>
</evidence>
<comment type="catalytic activity">
    <reaction evidence="17">
        <text>L-seryl-[protein] + ATP = O-phospho-L-seryl-[protein] + ADP + H(+)</text>
        <dbReference type="Rhea" id="RHEA:17989"/>
        <dbReference type="Rhea" id="RHEA-COMP:9863"/>
        <dbReference type="Rhea" id="RHEA-COMP:11604"/>
        <dbReference type="ChEBI" id="CHEBI:15378"/>
        <dbReference type="ChEBI" id="CHEBI:29999"/>
        <dbReference type="ChEBI" id="CHEBI:30616"/>
        <dbReference type="ChEBI" id="CHEBI:83421"/>
        <dbReference type="ChEBI" id="CHEBI:456216"/>
        <dbReference type="EC" id="2.7.11.1"/>
    </reaction>
</comment>
<evidence type="ECO:0000256" key="21">
    <source>
        <dbReference type="PROSITE-ProRule" id="PRU10141"/>
    </source>
</evidence>
<name>A0AAQ6AJK2_AMPOC</name>
<evidence type="ECO:0000256" key="22">
    <source>
        <dbReference type="SAM" id="MobiDB-lite"/>
    </source>
</evidence>
<dbReference type="PANTHER" id="PTHR24346:SF21">
    <property type="entry name" value="SERINE_THREONINE-PROTEIN KINASE MARK1"/>
    <property type="match status" value="1"/>
</dbReference>
<evidence type="ECO:0000256" key="13">
    <source>
        <dbReference type="ARBA" id="ARBA00022840"/>
    </source>
</evidence>
<dbReference type="InterPro" id="IPR028375">
    <property type="entry name" value="KA1/Ssp2_C"/>
</dbReference>
<evidence type="ECO:0000256" key="6">
    <source>
        <dbReference type="ARBA" id="ARBA00022475"/>
    </source>
</evidence>
<dbReference type="GO" id="GO:0005524">
    <property type="term" value="F:ATP binding"/>
    <property type="evidence" value="ECO:0007669"/>
    <property type="project" value="UniProtKB-UniRule"/>
</dbReference>
<feature type="domain" description="KA1" evidence="25">
    <location>
        <begin position="648"/>
        <end position="697"/>
    </location>
</feature>
<evidence type="ECO:0000256" key="1">
    <source>
        <dbReference type="ARBA" id="ARBA00004236"/>
    </source>
</evidence>
<feature type="compositionally biased region" description="Basic and acidic residues" evidence="22">
    <location>
        <begin position="569"/>
        <end position="581"/>
    </location>
</feature>
<gene>
    <name evidence="26" type="primary">MARK1</name>
</gene>
<dbReference type="Gene3D" id="1.10.510.10">
    <property type="entry name" value="Transferase(Phosphotransferase) domain 1"/>
    <property type="match status" value="1"/>
</dbReference>
<dbReference type="Pfam" id="PF00069">
    <property type="entry name" value="Pkinase"/>
    <property type="match status" value="1"/>
</dbReference>
<reference evidence="26" key="3">
    <citation type="submission" date="2025-09" db="UniProtKB">
        <authorList>
            <consortium name="Ensembl"/>
        </authorList>
    </citation>
    <scope>IDENTIFICATION</scope>
</reference>
<feature type="domain" description="UBA" evidence="24">
    <location>
        <begin position="329"/>
        <end position="368"/>
    </location>
</feature>
<feature type="compositionally biased region" description="Low complexity" evidence="22">
    <location>
        <begin position="483"/>
        <end position="495"/>
    </location>
</feature>
<dbReference type="PROSITE" id="PS50032">
    <property type="entry name" value="KA1"/>
    <property type="match status" value="1"/>
</dbReference>
<dbReference type="EC" id="2.7.11.1" evidence="5"/>
<evidence type="ECO:0000256" key="9">
    <source>
        <dbReference type="ARBA" id="ARBA00022553"/>
    </source>
</evidence>
<dbReference type="InterPro" id="IPR001772">
    <property type="entry name" value="KA1_dom"/>
</dbReference>
<keyword evidence="7" id="KW-0963">Cytoplasm</keyword>
<evidence type="ECO:0000313" key="27">
    <source>
        <dbReference type="Proteomes" id="UP001501940"/>
    </source>
</evidence>
<dbReference type="SUPFAM" id="SSF103243">
    <property type="entry name" value="KA1-like"/>
    <property type="match status" value="1"/>
</dbReference>
<dbReference type="Proteomes" id="UP001501940">
    <property type="component" value="Chromosome 16"/>
</dbReference>
<evidence type="ECO:0000256" key="14">
    <source>
        <dbReference type="ARBA" id="ARBA00023136"/>
    </source>
</evidence>
<evidence type="ECO:0000256" key="7">
    <source>
        <dbReference type="ARBA" id="ARBA00022490"/>
    </source>
</evidence>
<dbReference type="InterPro" id="IPR000719">
    <property type="entry name" value="Prot_kinase_dom"/>
</dbReference>
<evidence type="ECO:0000256" key="11">
    <source>
        <dbReference type="ARBA" id="ARBA00022741"/>
    </source>
</evidence>
<dbReference type="PROSITE" id="PS00108">
    <property type="entry name" value="PROTEIN_KINASE_ST"/>
    <property type="match status" value="1"/>
</dbReference>
<comment type="subunit">
    <text evidence="19">Interacts with MAPT/TAU. Interacts with DLG5 (via coiled-coil domain). Interacts with STK3/MST2 and STK4/MST1 in the presence of DLG5. Interacts with YWHAB, YWHAG, YWHAQ and YWHAZ. Interacts with PKP2 (via N-terminus). Interacts with CDC25C. Interacts with KSR1.</text>
</comment>
<reference evidence="26 27" key="1">
    <citation type="submission" date="2022-01" db="EMBL/GenBank/DDBJ databases">
        <title>A chromosome-scale genome assembly of the false clownfish, Amphiprion ocellaris.</title>
        <authorList>
            <person name="Ryu T."/>
        </authorList>
    </citation>
    <scope>NUCLEOTIDE SEQUENCE [LARGE SCALE GENOMIC DNA]</scope>
</reference>
<evidence type="ECO:0000256" key="20">
    <source>
        <dbReference type="ARBA" id="ARBA00071529"/>
    </source>
</evidence>